<keyword evidence="2" id="KW-1185">Reference proteome</keyword>
<evidence type="ECO:0000313" key="1">
    <source>
        <dbReference type="EMBL" id="KNZ44260.1"/>
    </source>
</evidence>
<organism evidence="1 2">
    <name type="scientific">Puccinia sorghi</name>
    <dbReference type="NCBI Taxonomy" id="27349"/>
    <lineage>
        <taxon>Eukaryota</taxon>
        <taxon>Fungi</taxon>
        <taxon>Dikarya</taxon>
        <taxon>Basidiomycota</taxon>
        <taxon>Pucciniomycotina</taxon>
        <taxon>Pucciniomycetes</taxon>
        <taxon>Pucciniales</taxon>
        <taxon>Pucciniaceae</taxon>
        <taxon>Puccinia</taxon>
    </lineage>
</organism>
<name>A0A0L6U8Z7_9BASI</name>
<sequence>MDFKGLEGRRCMLVVNRVGMNGCVYVRRAILDNEKKTCDKKVLFTKNMVFIEFYRLLGMMGSSTCDPLVLKVQPTRLWVASSKPVPQGWVSFINFFVSQIETYLMIINFFPTLFRVNNSMFSPHCSSCWHFSPNTENSLPRHLSPLAFKSRKSINNVEIIHMHLICYFVWNKIHMCLTSITHEHHTHEKTHEFSSSTIIVLKYASWCYEEPLRVLIAPQKSLWPSKIYKTLDFLDCPPESITHQNYSLPAFDYLLNSNQFIDPIIPGFLPLVIIYLPSSTLLELSCKTFPVDIREFPVSYQQEESTAIPSLVRLRRAQQFLMKLLSIITCPYRKKIPPSSNPSQIKADNFEFNHFQCKYPGLPWKLQFLNSKFTQFFRQVGFDVGKKKNNFSKPSGTSPLVFLFPNVEETNKAKGRIWSTGLIRNPPDVAALVQVGYGNNLQ</sequence>
<comment type="caution">
    <text evidence="1">The sequence shown here is derived from an EMBL/GenBank/DDBJ whole genome shotgun (WGS) entry which is preliminary data.</text>
</comment>
<evidence type="ECO:0000313" key="2">
    <source>
        <dbReference type="Proteomes" id="UP000037035"/>
    </source>
</evidence>
<dbReference type="EMBL" id="LAVV01014993">
    <property type="protein sequence ID" value="KNZ44260.1"/>
    <property type="molecule type" value="Genomic_DNA"/>
</dbReference>
<proteinExistence type="predicted"/>
<accession>A0A0L6U8Z7</accession>
<dbReference type="AlphaFoldDB" id="A0A0L6U8Z7"/>
<dbReference type="VEuPathDB" id="FungiDB:VP01_934g2"/>
<reference evidence="1 2" key="1">
    <citation type="submission" date="2015-08" db="EMBL/GenBank/DDBJ databases">
        <title>Next Generation Sequencing and Analysis of the Genome of Puccinia sorghi L Schw, the Causal Agent of Maize Common Rust.</title>
        <authorList>
            <person name="Rochi L."/>
            <person name="Burguener G."/>
            <person name="Darino M."/>
            <person name="Turjanski A."/>
            <person name="Kreff E."/>
            <person name="Dieguez M.J."/>
            <person name="Sacco F."/>
        </authorList>
    </citation>
    <scope>NUCLEOTIDE SEQUENCE [LARGE SCALE GENOMIC DNA]</scope>
    <source>
        <strain evidence="1 2">RO10H11247</strain>
    </source>
</reference>
<protein>
    <submittedName>
        <fullName evidence="1">Uncharacterized protein</fullName>
    </submittedName>
</protein>
<gene>
    <name evidence="1" type="ORF">VP01_934g2</name>
</gene>
<dbReference type="Proteomes" id="UP000037035">
    <property type="component" value="Unassembled WGS sequence"/>
</dbReference>